<evidence type="ECO:0000259" key="8">
    <source>
        <dbReference type="PROSITE" id="PS50850"/>
    </source>
</evidence>
<feature type="transmembrane region" description="Helical" evidence="7">
    <location>
        <begin position="79"/>
        <end position="102"/>
    </location>
</feature>
<evidence type="ECO:0000256" key="5">
    <source>
        <dbReference type="ARBA" id="ARBA00022989"/>
    </source>
</evidence>
<name>A0A8J8MCS1_9FIRM</name>
<reference evidence="9 10" key="1">
    <citation type="submission" date="2020-07" db="EMBL/GenBank/DDBJ databases">
        <title>Vallitalea guaymasensis genome.</title>
        <authorList>
            <person name="Postec A."/>
        </authorList>
    </citation>
    <scope>NUCLEOTIDE SEQUENCE [LARGE SCALE GENOMIC DNA]</scope>
    <source>
        <strain evidence="9 10">Ra1766G1</strain>
    </source>
</reference>
<dbReference type="AlphaFoldDB" id="A0A8J8MCS1"/>
<keyword evidence="10" id="KW-1185">Reference proteome</keyword>
<dbReference type="InterPro" id="IPR020846">
    <property type="entry name" value="MFS_dom"/>
</dbReference>
<sequence>MMLKEDSIFRNKNFVLLWLGQLVSVLGSNFHSLAVMWYVLEITGSPGKAGITMVFTVAPKVLLSPFTGPLADRADRKKIIVISDLINGLLVGIIAILCYSGNLELWTLYMISAFMSATSAFFSPAIGASIPSIVKKEHLVKANSLSQILRYSSSILGPALGGVLVILIGIPGLFLLNSISFLLSSFSESFIKIPRLDMSEVQESTLLSDFQEGISYTIKNKDLLHVIIVGGVIINFLFAPLSLIIAVVAKKDLNSGSDVYGTLLAAMSVGGLMMSFIIPKISKKIGNYKLMFIGLTCEGLFLIPFAFISNIYTGIISLLLLGCSFGIVNVSLGTVVQTLVPNNILGRVSSVMGILCSVTVPLGYYLGGIALEHYETGHICIFIGVITAISGLSTIRIIRNDMIDDEDDDSRICKAS</sequence>
<evidence type="ECO:0000256" key="7">
    <source>
        <dbReference type="SAM" id="Phobius"/>
    </source>
</evidence>
<dbReference type="GO" id="GO:0005886">
    <property type="term" value="C:plasma membrane"/>
    <property type="evidence" value="ECO:0007669"/>
    <property type="project" value="UniProtKB-SubCell"/>
</dbReference>
<dbReference type="GO" id="GO:0022857">
    <property type="term" value="F:transmembrane transporter activity"/>
    <property type="evidence" value="ECO:0007669"/>
    <property type="project" value="InterPro"/>
</dbReference>
<feature type="domain" description="Major facilitator superfamily (MFS) profile" evidence="8">
    <location>
        <begin position="13"/>
        <end position="402"/>
    </location>
</feature>
<evidence type="ECO:0000256" key="4">
    <source>
        <dbReference type="ARBA" id="ARBA00022692"/>
    </source>
</evidence>
<evidence type="ECO:0000256" key="2">
    <source>
        <dbReference type="ARBA" id="ARBA00022448"/>
    </source>
</evidence>
<dbReference type="PANTHER" id="PTHR23513">
    <property type="entry name" value="INTEGRAL MEMBRANE EFFLUX PROTEIN-RELATED"/>
    <property type="match status" value="1"/>
</dbReference>
<feature type="transmembrane region" description="Helical" evidence="7">
    <location>
        <begin position="148"/>
        <end position="168"/>
    </location>
</feature>
<dbReference type="EMBL" id="CP058561">
    <property type="protein sequence ID" value="QUH30290.1"/>
    <property type="molecule type" value="Genomic_DNA"/>
</dbReference>
<organism evidence="9 10">
    <name type="scientific">Vallitalea guaymasensis</name>
    <dbReference type="NCBI Taxonomy" id="1185412"/>
    <lineage>
        <taxon>Bacteria</taxon>
        <taxon>Bacillati</taxon>
        <taxon>Bacillota</taxon>
        <taxon>Clostridia</taxon>
        <taxon>Lachnospirales</taxon>
        <taxon>Vallitaleaceae</taxon>
        <taxon>Vallitalea</taxon>
    </lineage>
</organism>
<keyword evidence="4 7" id="KW-0812">Transmembrane</keyword>
<feature type="transmembrane region" description="Helical" evidence="7">
    <location>
        <begin position="376"/>
        <end position="395"/>
    </location>
</feature>
<evidence type="ECO:0000313" key="10">
    <source>
        <dbReference type="Proteomes" id="UP000677305"/>
    </source>
</evidence>
<dbReference type="Pfam" id="PF05977">
    <property type="entry name" value="MFS_3"/>
    <property type="match status" value="1"/>
</dbReference>
<dbReference type="CDD" id="cd06173">
    <property type="entry name" value="MFS_MefA_like"/>
    <property type="match status" value="1"/>
</dbReference>
<dbReference type="RefSeq" id="WP_212690468.1">
    <property type="nucleotide sequence ID" value="NZ_CP058561.1"/>
</dbReference>
<dbReference type="KEGG" id="vgu:HYG85_15835"/>
<protein>
    <submittedName>
        <fullName evidence="9">MFS transporter</fullName>
    </submittedName>
</protein>
<feature type="transmembrane region" description="Helical" evidence="7">
    <location>
        <begin position="259"/>
        <end position="278"/>
    </location>
</feature>
<dbReference type="InterPro" id="IPR010290">
    <property type="entry name" value="TM_effector"/>
</dbReference>
<evidence type="ECO:0000313" key="9">
    <source>
        <dbReference type="EMBL" id="QUH30290.1"/>
    </source>
</evidence>
<dbReference type="Proteomes" id="UP000677305">
    <property type="component" value="Chromosome"/>
</dbReference>
<keyword evidence="6 7" id="KW-0472">Membrane</keyword>
<feature type="transmembrane region" description="Helical" evidence="7">
    <location>
        <begin position="223"/>
        <end position="247"/>
    </location>
</feature>
<keyword evidence="5 7" id="KW-1133">Transmembrane helix</keyword>
<keyword evidence="3" id="KW-1003">Cell membrane</keyword>
<keyword evidence="2" id="KW-0813">Transport</keyword>
<comment type="subcellular location">
    <subcellularLocation>
        <location evidence="1">Cell membrane</location>
        <topology evidence="1">Multi-pass membrane protein</topology>
    </subcellularLocation>
</comment>
<dbReference type="PANTHER" id="PTHR23513:SF6">
    <property type="entry name" value="MAJOR FACILITATOR SUPERFAMILY ASSOCIATED DOMAIN-CONTAINING PROTEIN"/>
    <property type="match status" value="1"/>
</dbReference>
<feature type="transmembrane region" description="Helical" evidence="7">
    <location>
        <begin position="344"/>
        <end position="364"/>
    </location>
</feature>
<dbReference type="PROSITE" id="PS50850">
    <property type="entry name" value="MFS"/>
    <property type="match status" value="1"/>
</dbReference>
<evidence type="ECO:0000256" key="3">
    <source>
        <dbReference type="ARBA" id="ARBA00022475"/>
    </source>
</evidence>
<gene>
    <name evidence="9" type="ORF">HYG85_15835</name>
</gene>
<evidence type="ECO:0000256" key="1">
    <source>
        <dbReference type="ARBA" id="ARBA00004651"/>
    </source>
</evidence>
<feature type="transmembrane region" description="Helical" evidence="7">
    <location>
        <begin position="290"/>
        <end position="308"/>
    </location>
</feature>
<feature type="transmembrane region" description="Helical" evidence="7">
    <location>
        <begin position="314"/>
        <end position="332"/>
    </location>
</feature>
<accession>A0A8J8MCS1</accession>
<dbReference type="SUPFAM" id="SSF103473">
    <property type="entry name" value="MFS general substrate transporter"/>
    <property type="match status" value="1"/>
</dbReference>
<dbReference type="Gene3D" id="1.20.1250.20">
    <property type="entry name" value="MFS general substrate transporter like domains"/>
    <property type="match status" value="1"/>
</dbReference>
<feature type="transmembrane region" description="Helical" evidence="7">
    <location>
        <begin position="108"/>
        <end position="127"/>
    </location>
</feature>
<evidence type="ECO:0000256" key="6">
    <source>
        <dbReference type="ARBA" id="ARBA00023136"/>
    </source>
</evidence>
<proteinExistence type="predicted"/>
<dbReference type="InterPro" id="IPR036259">
    <property type="entry name" value="MFS_trans_sf"/>
</dbReference>